<dbReference type="AlphaFoldDB" id="A0A3S5C0C0"/>
<protein>
    <submittedName>
        <fullName evidence="2">Uncharacterized protein</fullName>
    </submittedName>
</protein>
<feature type="region of interest" description="Disordered" evidence="1">
    <location>
        <begin position="115"/>
        <end position="146"/>
    </location>
</feature>
<reference evidence="2" key="1">
    <citation type="submission" date="2018-11" db="EMBL/GenBank/DDBJ databases">
        <authorList>
            <consortium name="Pathogen Informatics"/>
        </authorList>
    </citation>
    <scope>NUCLEOTIDE SEQUENCE</scope>
</reference>
<organism evidence="2 3">
    <name type="scientific">Protopolystoma xenopodis</name>
    <dbReference type="NCBI Taxonomy" id="117903"/>
    <lineage>
        <taxon>Eukaryota</taxon>
        <taxon>Metazoa</taxon>
        <taxon>Spiralia</taxon>
        <taxon>Lophotrochozoa</taxon>
        <taxon>Platyhelminthes</taxon>
        <taxon>Monogenea</taxon>
        <taxon>Polyopisthocotylea</taxon>
        <taxon>Polystomatidea</taxon>
        <taxon>Polystomatidae</taxon>
        <taxon>Protopolystoma</taxon>
    </lineage>
</organism>
<keyword evidence="3" id="KW-1185">Reference proteome</keyword>
<sequence>MQLQLFEQSGGPVLEYARLKELFGDWPEDLLQADLVELRANLQAHQLFIKTGERIGDGNNTNDESEADDSPGEKQTKGCYNVQEQGPLNESQLGSLAKPTYLFIPIDKRLKHARRCQANNEAEEVENRANEEHEQNETTTNIVQNE</sequence>
<evidence type="ECO:0000256" key="1">
    <source>
        <dbReference type="SAM" id="MobiDB-lite"/>
    </source>
</evidence>
<accession>A0A3S5C0C0</accession>
<feature type="compositionally biased region" description="Low complexity" evidence="1">
    <location>
        <begin position="137"/>
        <end position="146"/>
    </location>
</feature>
<feature type="region of interest" description="Disordered" evidence="1">
    <location>
        <begin position="49"/>
        <end position="79"/>
    </location>
</feature>
<dbReference type="EMBL" id="CAAALY010085687">
    <property type="protein sequence ID" value="VEL27214.1"/>
    <property type="molecule type" value="Genomic_DNA"/>
</dbReference>
<dbReference type="Proteomes" id="UP000784294">
    <property type="component" value="Unassembled WGS sequence"/>
</dbReference>
<name>A0A3S5C0C0_9PLAT</name>
<evidence type="ECO:0000313" key="2">
    <source>
        <dbReference type="EMBL" id="VEL27214.1"/>
    </source>
</evidence>
<evidence type="ECO:0000313" key="3">
    <source>
        <dbReference type="Proteomes" id="UP000784294"/>
    </source>
</evidence>
<gene>
    <name evidence="2" type="ORF">PXEA_LOCUS20654</name>
</gene>
<feature type="compositionally biased region" description="Basic and acidic residues" evidence="1">
    <location>
        <begin position="125"/>
        <end position="136"/>
    </location>
</feature>
<proteinExistence type="predicted"/>
<comment type="caution">
    <text evidence="2">The sequence shown here is derived from an EMBL/GenBank/DDBJ whole genome shotgun (WGS) entry which is preliminary data.</text>
</comment>